<evidence type="ECO:0000313" key="6">
    <source>
        <dbReference type="RefSeq" id="XP_010777466.1"/>
    </source>
</evidence>
<dbReference type="Pfam" id="PF00755">
    <property type="entry name" value="Carn_acyltransf"/>
    <property type="match status" value="1"/>
</dbReference>
<evidence type="ECO:0000313" key="5">
    <source>
        <dbReference type="Proteomes" id="UP000504611"/>
    </source>
</evidence>
<keyword evidence="1 3" id="KW-0012">Acyltransferase</keyword>
<feature type="active site" description="Proton acceptor" evidence="2">
    <location>
        <position position="87"/>
    </location>
</feature>
<dbReference type="OrthoDB" id="240216at2759"/>
<dbReference type="PROSITE" id="PS00440">
    <property type="entry name" value="ACYLTRANSF_C_2"/>
    <property type="match status" value="1"/>
</dbReference>
<dbReference type="GO" id="GO:0019254">
    <property type="term" value="P:carnitine metabolic process, CoA-linked"/>
    <property type="evidence" value="ECO:0007669"/>
    <property type="project" value="TreeGrafter"/>
</dbReference>
<dbReference type="GeneID" id="104952352"/>
<comment type="similarity">
    <text evidence="3">Belongs to the carnitine/choline acetyltransferase family.</text>
</comment>
<protein>
    <submittedName>
        <fullName evidence="6">Carnitine O-acetyltransferase-like</fullName>
    </submittedName>
</protein>
<dbReference type="InterPro" id="IPR042231">
    <property type="entry name" value="Cho/carn_acyl_trans_2"/>
</dbReference>
<dbReference type="Proteomes" id="UP000504611">
    <property type="component" value="Unplaced"/>
</dbReference>
<dbReference type="RefSeq" id="XP_010777466.1">
    <property type="nucleotide sequence ID" value="XM_010779164.1"/>
</dbReference>
<proteinExistence type="inferred from homology"/>
<gene>
    <name evidence="6" type="primary">LOC104952352</name>
</gene>
<dbReference type="PANTHER" id="PTHR22589:SF50">
    <property type="entry name" value="CARNITINE O-ACETYLTRANSFERASE"/>
    <property type="match status" value="1"/>
</dbReference>
<dbReference type="SUPFAM" id="SSF52777">
    <property type="entry name" value="CoA-dependent acyltransferases"/>
    <property type="match status" value="1"/>
</dbReference>
<name>A0A6I9NSM4_9TELE</name>
<organism evidence="5 6">
    <name type="scientific">Notothenia coriiceps</name>
    <name type="common">black rockcod</name>
    <dbReference type="NCBI Taxonomy" id="8208"/>
    <lineage>
        <taxon>Eukaryota</taxon>
        <taxon>Metazoa</taxon>
        <taxon>Chordata</taxon>
        <taxon>Craniata</taxon>
        <taxon>Vertebrata</taxon>
        <taxon>Euteleostomi</taxon>
        <taxon>Actinopterygii</taxon>
        <taxon>Neopterygii</taxon>
        <taxon>Teleostei</taxon>
        <taxon>Neoteleostei</taxon>
        <taxon>Acanthomorphata</taxon>
        <taxon>Eupercaria</taxon>
        <taxon>Perciformes</taxon>
        <taxon>Notothenioidei</taxon>
        <taxon>Nototheniidae</taxon>
        <taxon>Notothenia</taxon>
    </lineage>
</organism>
<evidence type="ECO:0000256" key="1">
    <source>
        <dbReference type="ARBA" id="ARBA00023315"/>
    </source>
</evidence>
<evidence type="ECO:0000256" key="3">
    <source>
        <dbReference type="RuleBase" id="RU003801"/>
    </source>
</evidence>
<dbReference type="GO" id="GO:0004092">
    <property type="term" value="F:carnitine O-acetyltransferase activity"/>
    <property type="evidence" value="ECO:0007669"/>
    <property type="project" value="TreeGrafter"/>
</dbReference>
<feature type="domain" description="Choline/carnitine acyltransferase" evidence="4">
    <location>
        <begin position="8"/>
        <end position="144"/>
    </location>
</feature>
<dbReference type="GO" id="GO:0005777">
    <property type="term" value="C:peroxisome"/>
    <property type="evidence" value="ECO:0007669"/>
    <property type="project" value="TreeGrafter"/>
</dbReference>
<dbReference type="KEGG" id="ncc:104952352"/>
<accession>A0A6I9NSM4</accession>
<dbReference type="InterPro" id="IPR000542">
    <property type="entry name" value="Carn_acyl_trans"/>
</dbReference>
<dbReference type="Gene3D" id="3.30.559.70">
    <property type="entry name" value="Choline/Carnitine o-acyltransferase, domain 2"/>
    <property type="match status" value="1"/>
</dbReference>
<keyword evidence="5" id="KW-1185">Reference proteome</keyword>
<dbReference type="PANTHER" id="PTHR22589">
    <property type="entry name" value="CARNITINE O-ACYLTRANSFERASE"/>
    <property type="match status" value="1"/>
</dbReference>
<keyword evidence="3" id="KW-0808">Transferase</keyword>
<sequence>MSLLFAGYLIRLDKTNTKSVWAIQRSIFTLCLDGAMPQVSDETYRSSAAIQMLHGGGSQWNSGNRWFDKTLQFIIGEDGTCGANYEHAPAEGPPIVALIDHVVEYTRKPDLVRTPMVPLPMPQKLHFNITPEIKKDIEEAKHAMD</sequence>
<dbReference type="InterPro" id="IPR039551">
    <property type="entry name" value="Cho/carn_acyl_trans"/>
</dbReference>
<evidence type="ECO:0000259" key="4">
    <source>
        <dbReference type="Pfam" id="PF00755"/>
    </source>
</evidence>
<feature type="non-terminal residue" evidence="6">
    <location>
        <position position="145"/>
    </location>
</feature>
<evidence type="ECO:0000256" key="2">
    <source>
        <dbReference type="PIRSR" id="PIRSR600542-1"/>
    </source>
</evidence>
<reference evidence="6" key="1">
    <citation type="submission" date="2025-08" db="UniProtKB">
        <authorList>
            <consortium name="RefSeq"/>
        </authorList>
    </citation>
    <scope>IDENTIFICATION</scope>
    <source>
        <tissue evidence="6">Muscle</tissue>
    </source>
</reference>
<dbReference type="AlphaFoldDB" id="A0A6I9NSM4"/>